<keyword evidence="1" id="KW-0812">Transmembrane</keyword>
<evidence type="ECO:0000313" key="2">
    <source>
        <dbReference type="EMBL" id="MDQ0189318.1"/>
    </source>
</evidence>
<comment type="caution">
    <text evidence="2">The sequence shown here is derived from an EMBL/GenBank/DDBJ whole genome shotgun (WGS) entry which is preliminary data.</text>
</comment>
<reference evidence="2 3" key="1">
    <citation type="submission" date="2023-07" db="EMBL/GenBank/DDBJ databases">
        <title>Genomic Encyclopedia of Type Strains, Phase IV (KMG-IV): sequencing the most valuable type-strain genomes for metagenomic binning, comparative biology and taxonomic classification.</title>
        <authorList>
            <person name="Goeker M."/>
        </authorList>
    </citation>
    <scope>NUCLEOTIDE SEQUENCE [LARGE SCALE GENOMIC DNA]</scope>
    <source>
        <strain evidence="2 3">DSM 4006</strain>
    </source>
</reference>
<feature type="transmembrane region" description="Helical" evidence="1">
    <location>
        <begin position="145"/>
        <end position="167"/>
    </location>
</feature>
<accession>A0ABT9XHR3</accession>
<keyword evidence="1" id="KW-0472">Membrane</keyword>
<dbReference type="RefSeq" id="WP_274456042.1">
    <property type="nucleotide sequence ID" value="NZ_CP067097.1"/>
</dbReference>
<name>A0ABT9XHR3_9BACL</name>
<keyword evidence="3" id="KW-1185">Reference proteome</keyword>
<gene>
    <name evidence="2" type="ORF">J2S03_001138</name>
</gene>
<evidence type="ECO:0000313" key="3">
    <source>
        <dbReference type="Proteomes" id="UP001232973"/>
    </source>
</evidence>
<feature type="transmembrane region" description="Helical" evidence="1">
    <location>
        <begin position="53"/>
        <end position="79"/>
    </location>
</feature>
<organism evidence="2 3">
    <name type="scientific">Alicyclobacillus cycloheptanicus</name>
    <dbReference type="NCBI Taxonomy" id="1457"/>
    <lineage>
        <taxon>Bacteria</taxon>
        <taxon>Bacillati</taxon>
        <taxon>Bacillota</taxon>
        <taxon>Bacilli</taxon>
        <taxon>Bacillales</taxon>
        <taxon>Alicyclobacillaceae</taxon>
        <taxon>Alicyclobacillus</taxon>
    </lineage>
</organism>
<dbReference type="Proteomes" id="UP001232973">
    <property type="component" value="Unassembled WGS sequence"/>
</dbReference>
<keyword evidence="1" id="KW-1133">Transmembrane helix</keyword>
<protein>
    <submittedName>
        <fullName evidence="2">4-hydroxybenzoate polyprenyltransferase</fullName>
    </submittedName>
</protein>
<sequence length="206" mass="22027">MFGAWHEWLVWLASMLCAGAAVKLMDDYLDADFDKCRGVRTLAVRFGRATLPYAVALGLIGAAIDVHLAVAVFFGSYVVGMFSTWRETLPTRVPAYVEMVVAAAISAAFAGWQLALWGIAMMAVIDWLDDVIDVTSDKQTGQSNLAARLGVAETLLLVLMALCTAVLSNAKLTGLGFIALTVLSVAAELATTRVWESCDEDGGMEA</sequence>
<dbReference type="EMBL" id="JAUSTP010000006">
    <property type="protein sequence ID" value="MDQ0189318.1"/>
    <property type="molecule type" value="Genomic_DNA"/>
</dbReference>
<proteinExistence type="predicted"/>
<feature type="transmembrane region" description="Helical" evidence="1">
    <location>
        <begin position="174"/>
        <end position="195"/>
    </location>
</feature>
<feature type="transmembrane region" description="Helical" evidence="1">
    <location>
        <begin position="100"/>
        <end position="125"/>
    </location>
</feature>
<evidence type="ECO:0000256" key="1">
    <source>
        <dbReference type="SAM" id="Phobius"/>
    </source>
</evidence>